<dbReference type="AlphaFoldDB" id="A0A8J2YT10"/>
<proteinExistence type="predicted"/>
<organism evidence="1 2">
    <name type="scientific">Aliidongia dinghuensis</name>
    <dbReference type="NCBI Taxonomy" id="1867774"/>
    <lineage>
        <taxon>Bacteria</taxon>
        <taxon>Pseudomonadati</taxon>
        <taxon>Pseudomonadota</taxon>
        <taxon>Alphaproteobacteria</taxon>
        <taxon>Rhodospirillales</taxon>
        <taxon>Dongiaceae</taxon>
        <taxon>Aliidongia</taxon>
    </lineage>
</organism>
<gene>
    <name evidence="1" type="ORF">GCM10011611_23830</name>
</gene>
<keyword evidence="2" id="KW-1185">Reference proteome</keyword>
<evidence type="ECO:0000313" key="2">
    <source>
        <dbReference type="Proteomes" id="UP000646365"/>
    </source>
</evidence>
<protein>
    <submittedName>
        <fullName evidence="1">Uncharacterized protein</fullName>
    </submittedName>
</protein>
<dbReference type="Proteomes" id="UP000646365">
    <property type="component" value="Unassembled WGS sequence"/>
</dbReference>
<dbReference type="EMBL" id="BMJQ01000005">
    <property type="protein sequence ID" value="GGF17272.1"/>
    <property type="molecule type" value="Genomic_DNA"/>
</dbReference>
<comment type="caution">
    <text evidence="1">The sequence shown here is derived from an EMBL/GenBank/DDBJ whole genome shotgun (WGS) entry which is preliminary data.</text>
</comment>
<evidence type="ECO:0000313" key="1">
    <source>
        <dbReference type="EMBL" id="GGF17272.1"/>
    </source>
</evidence>
<sequence>MCPGGAMSFNMKAADLDAYLGKPIAKICDRGYHPDAENHCAHFVSHALGITIGTLCGDMNYATRHTGATIRVNELYNGLRSRGPWDNRPPGTDGLLIFVTDANRNMINNRMGQGPQKHVGICYMGKIWNYSNGRHAVVRDASVESFHLKFKRTYHGTSISLYFGEVP</sequence>
<accession>A0A8J2YT10</accession>
<name>A0A8J2YT10_9PROT</name>
<reference evidence="1" key="1">
    <citation type="journal article" date="2014" name="Int. J. Syst. Evol. Microbiol.">
        <title>Complete genome sequence of Corynebacterium casei LMG S-19264T (=DSM 44701T), isolated from a smear-ripened cheese.</title>
        <authorList>
            <consortium name="US DOE Joint Genome Institute (JGI-PGF)"/>
            <person name="Walter F."/>
            <person name="Albersmeier A."/>
            <person name="Kalinowski J."/>
            <person name="Ruckert C."/>
        </authorList>
    </citation>
    <scope>NUCLEOTIDE SEQUENCE</scope>
    <source>
        <strain evidence="1">CGMCC 1.15725</strain>
    </source>
</reference>
<reference evidence="1" key="2">
    <citation type="submission" date="2020-09" db="EMBL/GenBank/DDBJ databases">
        <authorList>
            <person name="Sun Q."/>
            <person name="Zhou Y."/>
        </authorList>
    </citation>
    <scope>NUCLEOTIDE SEQUENCE</scope>
    <source>
        <strain evidence="1">CGMCC 1.15725</strain>
    </source>
</reference>